<dbReference type="AlphaFoldDB" id="A0A6J4UQ35"/>
<dbReference type="EMBL" id="CADCWE010000213">
    <property type="protein sequence ID" value="CAA9555202.1"/>
    <property type="molecule type" value="Genomic_DNA"/>
</dbReference>
<name>A0A6J4UQ35_9BACT</name>
<organism evidence="1">
    <name type="scientific">uncultured Thermomicrobiales bacterium</name>
    <dbReference type="NCBI Taxonomy" id="1645740"/>
    <lineage>
        <taxon>Bacteria</taxon>
        <taxon>Pseudomonadati</taxon>
        <taxon>Thermomicrobiota</taxon>
        <taxon>Thermomicrobia</taxon>
        <taxon>Thermomicrobiales</taxon>
        <taxon>environmental samples</taxon>
    </lineage>
</organism>
<protein>
    <submittedName>
        <fullName evidence="1">Uncharacterized protein</fullName>
    </submittedName>
</protein>
<accession>A0A6J4UQ35</accession>
<reference evidence="1" key="1">
    <citation type="submission" date="2020-02" db="EMBL/GenBank/DDBJ databases">
        <authorList>
            <person name="Meier V. D."/>
        </authorList>
    </citation>
    <scope>NUCLEOTIDE SEQUENCE</scope>
    <source>
        <strain evidence="1">AVDCRST_MAG73</strain>
    </source>
</reference>
<evidence type="ECO:0000313" key="1">
    <source>
        <dbReference type="EMBL" id="CAA9555202.1"/>
    </source>
</evidence>
<sequence>MRAELEDLIAETVVWLIGAAHERGLGSAVILLPDEDDYDDALWRFVAAQPGVVVFGTDPYGFDRGADEDKNRSSVRRWSERTVAATAGLPARAMGWPQAFRVPAGREPELIWGAAEMEAAGIETVAAWAFGGCAAMSGLASADPDAVSSALERAFADDAIGVRRLARHAN</sequence>
<gene>
    <name evidence="1" type="ORF">AVDCRST_MAG73-3225</name>
</gene>
<proteinExistence type="predicted"/>